<gene>
    <name evidence="6" type="ORF">FF36_06025</name>
</gene>
<dbReference type="PANTHER" id="PTHR43201">
    <property type="entry name" value="ACYL-COA SYNTHETASE"/>
    <property type="match status" value="1"/>
</dbReference>
<evidence type="ECO:0000256" key="3">
    <source>
        <dbReference type="SAM" id="MobiDB-lite"/>
    </source>
</evidence>
<dbReference type="Pfam" id="PF00501">
    <property type="entry name" value="AMP-binding"/>
    <property type="match status" value="1"/>
</dbReference>
<dbReference type="AlphaFoldDB" id="A0A0D8B6E4"/>
<comment type="similarity">
    <text evidence="1">Belongs to the ATP-dependent AMP-binding enzyme family.</text>
</comment>
<feature type="domain" description="AMP-dependent synthetase/ligase" evidence="4">
    <location>
        <begin position="73"/>
        <end position="424"/>
    </location>
</feature>
<reference evidence="6 7" key="2">
    <citation type="journal article" date="2016" name="Genome Announc.">
        <title>Permanent Draft Genome Sequences for Two Variants of Frankia sp. Strain CpI1, the First Frankia Strain Isolated from Root Nodules of Comptonia peregrina.</title>
        <authorList>
            <person name="Oshone R."/>
            <person name="Hurst S.G.IV."/>
            <person name="Abebe-Akele F."/>
            <person name="Simpson S."/>
            <person name="Morris K."/>
            <person name="Thomas W.K."/>
            <person name="Tisa L.S."/>
        </authorList>
    </citation>
    <scope>NUCLEOTIDE SEQUENCE [LARGE SCALE GENOMIC DNA]</scope>
    <source>
        <strain evidence="7">CpI1-S</strain>
    </source>
</reference>
<keyword evidence="7" id="KW-1185">Reference proteome</keyword>
<evidence type="ECO:0000256" key="2">
    <source>
        <dbReference type="ARBA" id="ARBA00022598"/>
    </source>
</evidence>
<protein>
    <submittedName>
        <fullName evidence="6">Acyl-CoA synthetase (AMP-forming)/AMP-acid ligase II</fullName>
    </submittedName>
</protein>
<dbReference type="PATRIC" id="fig|1502723.3.peg.6832"/>
<name>A0A0D8B6E4_9ACTN</name>
<reference evidence="7" key="1">
    <citation type="submission" date="2015-02" db="EMBL/GenBank/DDBJ databases">
        <title>Draft Genome of Frankia sp. CpI1-S.</title>
        <authorList>
            <person name="Oshone R.T."/>
            <person name="Ngom M."/>
            <person name="Ghodhbane-Gtari F."/>
            <person name="Gtari M."/>
            <person name="Morris K."/>
            <person name="Thomas K."/>
            <person name="Sen A."/>
            <person name="Tisa L.S."/>
        </authorList>
    </citation>
    <scope>NUCLEOTIDE SEQUENCE [LARGE SCALE GENOMIC DNA]</scope>
    <source>
        <strain evidence="7">CpI1-S</strain>
    </source>
</reference>
<keyword evidence="2 6" id="KW-0436">Ligase</keyword>
<evidence type="ECO:0000313" key="7">
    <source>
        <dbReference type="Proteomes" id="UP000032545"/>
    </source>
</evidence>
<dbReference type="RefSeq" id="WP_242419822.1">
    <property type="nucleotide sequence ID" value="NZ_JYFN01000089.1"/>
</dbReference>
<evidence type="ECO:0000313" key="6">
    <source>
        <dbReference type="EMBL" id="KJE19690.1"/>
    </source>
</evidence>
<dbReference type="InterPro" id="IPR000873">
    <property type="entry name" value="AMP-dep_synth/lig_dom"/>
</dbReference>
<comment type="caution">
    <text evidence="6">The sequence shown here is derived from an EMBL/GenBank/DDBJ whole genome shotgun (WGS) entry which is preliminary data.</text>
</comment>
<dbReference type="Pfam" id="PF13193">
    <property type="entry name" value="AMP-binding_C"/>
    <property type="match status" value="1"/>
</dbReference>
<dbReference type="GO" id="GO:0031956">
    <property type="term" value="F:medium-chain fatty acid-CoA ligase activity"/>
    <property type="evidence" value="ECO:0007669"/>
    <property type="project" value="TreeGrafter"/>
</dbReference>
<evidence type="ECO:0000256" key="1">
    <source>
        <dbReference type="ARBA" id="ARBA00006432"/>
    </source>
</evidence>
<dbReference type="EMBL" id="JYFN01000089">
    <property type="protein sequence ID" value="KJE19690.1"/>
    <property type="molecule type" value="Genomic_DNA"/>
</dbReference>
<dbReference type="Gene3D" id="3.30.300.30">
    <property type="match status" value="1"/>
</dbReference>
<dbReference type="Gene3D" id="3.40.50.12780">
    <property type="entry name" value="N-terminal domain of ligase-like"/>
    <property type="match status" value="1"/>
</dbReference>
<evidence type="ECO:0000259" key="4">
    <source>
        <dbReference type="Pfam" id="PF00501"/>
    </source>
</evidence>
<dbReference type="InterPro" id="IPR025110">
    <property type="entry name" value="AMP-bd_C"/>
</dbReference>
<sequence>MNLENAGPAHPAEPVTTIEALPTTNPPRSLAPVRPLPTIAPLPLAELLHLGATDHPDTRLVFRSPVGTLTTDLGSLYERAVRVAGGLAARGIGPADVVALQLTSRVESAIAHAAVLLRGAVLLPIVPIYGIREVAFILRQSGASAIILPGQRAAEIAELRGAPDGLPALRHIVTVADSTAAPAGTGTAPAGTAPAGTVPWQELALAPPLAPCTRPLDEVAVLVYTSGTTAAPKGVTHTHRSVAAEVASLRSLRAGQPDFGYLDLFPPGHIAGLSVLLRTLVDGLPTVFLERFDAAEAIELVHAHGVTASAGVPFHLTALLDAAQRDGRGLGPLRDFLVGGASVSPALVERAERAGVSAYRAYGSSEHPTISSGSAADPLDRRAATDGRVLPGSEVRILDPAGHDLGPGEEGEIVTRGPEQFAGYRDPALNATAFTADGWLRTGDIGRVDTKGYLTITDRIKDIIVRNGENVSSKEVEDLLMTHPAVAEAAAVAEPDDRTGERVCVFVLPRPGSALDLDEVRAHFAAAGAAKQKTPERLVIVTDLPRTAAGKVRKHELRADLHAGGAHHRAGPGEPAGG</sequence>
<dbReference type="SUPFAM" id="SSF56801">
    <property type="entry name" value="Acetyl-CoA synthetase-like"/>
    <property type="match status" value="1"/>
</dbReference>
<feature type="domain" description="AMP-binding enzyme C-terminal" evidence="5">
    <location>
        <begin position="475"/>
        <end position="551"/>
    </location>
</feature>
<accession>A0A0D8B6E4</accession>
<dbReference type="Proteomes" id="UP000032545">
    <property type="component" value="Unassembled WGS sequence"/>
</dbReference>
<dbReference type="GO" id="GO:0006631">
    <property type="term" value="P:fatty acid metabolic process"/>
    <property type="evidence" value="ECO:0007669"/>
    <property type="project" value="TreeGrafter"/>
</dbReference>
<dbReference type="PANTHER" id="PTHR43201:SF5">
    <property type="entry name" value="MEDIUM-CHAIN ACYL-COA LIGASE ACSF2, MITOCHONDRIAL"/>
    <property type="match status" value="1"/>
</dbReference>
<evidence type="ECO:0000259" key="5">
    <source>
        <dbReference type="Pfam" id="PF13193"/>
    </source>
</evidence>
<dbReference type="InterPro" id="IPR042099">
    <property type="entry name" value="ANL_N_sf"/>
</dbReference>
<proteinExistence type="inferred from homology"/>
<feature type="region of interest" description="Disordered" evidence="3">
    <location>
        <begin position="1"/>
        <end position="30"/>
    </location>
</feature>
<dbReference type="InterPro" id="IPR045851">
    <property type="entry name" value="AMP-bd_C_sf"/>
</dbReference>
<organism evidence="6 7">
    <name type="scientific">Frankia torreyi</name>
    <dbReference type="NCBI Taxonomy" id="1856"/>
    <lineage>
        <taxon>Bacteria</taxon>
        <taxon>Bacillati</taxon>
        <taxon>Actinomycetota</taxon>
        <taxon>Actinomycetes</taxon>
        <taxon>Frankiales</taxon>
        <taxon>Frankiaceae</taxon>
        <taxon>Frankia</taxon>
    </lineage>
</organism>